<dbReference type="PANTHER" id="PTHR21600:SF87">
    <property type="entry name" value="RNA PSEUDOURIDYLATE SYNTHASE DOMAIN-CONTAINING PROTEIN 1"/>
    <property type="match status" value="1"/>
</dbReference>
<proteinExistence type="inferred from homology"/>
<feature type="compositionally biased region" description="Gly residues" evidence="3">
    <location>
        <begin position="817"/>
        <end position="829"/>
    </location>
</feature>
<dbReference type="PANTHER" id="PTHR21600">
    <property type="entry name" value="MITOCHONDRIAL RNA PSEUDOURIDINE SYNTHASE"/>
    <property type="match status" value="1"/>
</dbReference>
<evidence type="ECO:0000256" key="2">
    <source>
        <dbReference type="ARBA" id="ARBA00010876"/>
    </source>
</evidence>
<dbReference type="Gene3D" id="3.30.2350.10">
    <property type="entry name" value="Pseudouridine synthase"/>
    <property type="match status" value="1"/>
</dbReference>
<evidence type="ECO:0000313" key="5">
    <source>
        <dbReference type="EMBL" id="GIL81226.1"/>
    </source>
</evidence>
<gene>
    <name evidence="5" type="ORF">Vretifemale_10278</name>
    <name evidence="6" type="ORF">Vretimale_1202</name>
</gene>
<reference evidence="5" key="1">
    <citation type="journal article" date="2021" name="Proc. Natl. Acad. Sci. U.S.A.">
        <title>Three genomes in the algal genus Volvox reveal the fate of a haploid sex-determining region after a transition to homothallism.</title>
        <authorList>
            <person name="Yamamoto K."/>
            <person name="Hamaji T."/>
            <person name="Kawai-Toyooka H."/>
            <person name="Matsuzaki R."/>
            <person name="Takahashi F."/>
            <person name="Nishimura Y."/>
            <person name="Kawachi M."/>
            <person name="Noguchi H."/>
            <person name="Minakuchi Y."/>
            <person name="Umen J.G."/>
            <person name="Toyoda A."/>
            <person name="Nozaki H."/>
        </authorList>
    </citation>
    <scope>NUCLEOTIDE SEQUENCE</scope>
    <source>
        <strain evidence="6">NIES-3785</strain>
        <strain evidence="5">NIES-3786</strain>
    </source>
</reference>
<dbReference type="InterPro" id="IPR020103">
    <property type="entry name" value="PsdUridine_synth_cat_dom_sf"/>
</dbReference>
<feature type="domain" description="Pseudouridine synthase RsuA/RluA-like" evidence="4">
    <location>
        <begin position="542"/>
        <end position="740"/>
    </location>
</feature>
<name>A0A8J4CF13_9CHLO</name>
<protein>
    <recommendedName>
        <fullName evidence="4">Pseudouridine synthase RsuA/RluA-like domain-containing protein</fullName>
    </recommendedName>
</protein>
<dbReference type="InterPro" id="IPR006145">
    <property type="entry name" value="PsdUridine_synth_RsuA/RluA"/>
</dbReference>
<dbReference type="SUPFAM" id="SSF55120">
    <property type="entry name" value="Pseudouridine synthase"/>
    <property type="match status" value="1"/>
</dbReference>
<comment type="catalytic activity">
    <reaction evidence="1">
        <text>a uridine in RNA = a pseudouridine in RNA</text>
        <dbReference type="Rhea" id="RHEA:48348"/>
        <dbReference type="Rhea" id="RHEA-COMP:12068"/>
        <dbReference type="Rhea" id="RHEA-COMP:12069"/>
        <dbReference type="ChEBI" id="CHEBI:65314"/>
        <dbReference type="ChEBI" id="CHEBI:65315"/>
    </reaction>
</comment>
<dbReference type="PROSITE" id="PS01129">
    <property type="entry name" value="PSI_RLU"/>
    <property type="match status" value="1"/>
</dbReference>
<dbReference type="GO" id="GO:0003723">
    <property type="term" value="F:RNA binding"/>
    <property type="evidence" value="ECO:0007669"/>
    <property type="project" value="InterPro"/>
</dbReference>
<feature type="compositionally biased region" description="Basic residues" evidence="3">
    <location>
        <begin position="830"/>
        <end position="839"/>
    </location>
</feature>
<dbReference type="Proteomes" id="UP000747110">
    <property type="component" value="Unassembled WGS sequence"/>
</dbReference>
<dbReference type="InterPro" id="IPR006224">
    <property type="entry name" value="PsdUridine_synth_RluA-like_CS"/>
</dbReference>
<feature type="region of interest" description="Disordered" evidence="3">
    <location>
        <begin position="170"/>
        <end position="191"/>
    </location>
</feature>
<dbReference type="CDD" id="cd02869">
    <property type="entry name" value="PseudoU_synth_RluA_like"/>
    <property type="match status" value="1"/>
</dbReference>
<dbReference type="InterPro" id="IPR050188">
    <property type="entry name" value="RluA_PseudoU_synthase"/>
</dbReference>
<feature type="region of interest" description="Disordered" evidence="3">
    <location>
        <begin position="591"/>
        <end position="616"/>
    </location>
</feature>
<sequence length="839" mass="87401">MLRCFAGPCPCHHRPLAPPRVTAIMQRELAGTSHILYAFPSALPRMALHPTTWSYGDPRIPIIGPNSGRWRHTSSVTTECRTLGQSSSATSPCRTSSSNAGAGSTISVSSSKLHGCRTAAAATAAVVHTAAGVSAAAAVSPSVHPSEAETLLPALSVPTRWRYCRTRRHSCSTSAGSSSGSSSRSRGRSHKTFHPRVLMCAAADSTVASSTVVNDGAGDGGSSSSDSSSSSSAVAGFCGAQPNNASLQDLSSNCIDKEASMSTPNSPPHDTRPDADEIAHRIAASRSRRATRLSYNCPACSISAATPVNISRHMARCCPDLMTPDGAAWAQLASLARGLPSPQHDTVVALLRAAGTREQELRRRVLACVFWSGPLDPLTGLPERLNVEEAAQRLGLPLTRTAAVLQRAMAAVPLASDPAGPPLDVIFEDDHFLAVNKPVGLHTAPIHRFAGGSVVNQVIAYLNRGRGPKYGGDGPQVTLLTPPPDGLPPYASFVPELMPVPEPFTLMTTATSASSSAPAAAAAAVSYSDDITRNCTAAPYQLEPYVLHRLDMNTSGLLLFAKRQEVVAEMHRQFRERTLSKLYVAATVGRPGLRGESADDEGSSSSSSSSTTSNGRFHFRVDAPIDRHPAHAVARVVASTGKEASTSFAVLATNPHVDLGPTAGGTPGMLFHEMCGLGTSASFTPVEHRGAGGGGSSGGMAVATERSSPGALATVPSGASLVLCAPHTGRTHQIRVHLHHVGHPIVGDDIYGVMGHWIKRQALHAAALRFTHPLTGLPVRLTAPLHDDMAACLQALGLPHPDESVLAEVEDEWGRRGTAGAGAGGGGRGGRGRKGSRQC</sequence>
<evidence type="ECO:0000256" key="1">
    <source>
        <dbReference type="ARBA" id="ARBA00000073"/>
    </source>
</evidence>
<feature type="compositionally biased region" description="Low complexity" evidence="3">
    <location>
        <begin position="86"/>
        <end position="98"/>
    </location>
</feature>
<keyword evidence="7" id="KW-1185">Reference proteome</keyword>
<dbReference type="OrthoDB" id="418349at2759"/>
<dbReference type="Proteomes" id="UP000722791">
    <property type="component" value="Unassembled WGS sequence"/>
</dbReference>
<dbReference type="EMBL" id="BNCQ01000002">
    <property type="protein sequence ID" value="GIL95124.1"/>
    <property type="molecule type" value="Genomic_DNA"/>
</dbReference>
<evidence type="ECO:0000256" key="3">
    <source>
        <dbReference type="SAM" id="MobiDB-lite"/>
    </source>
</evidence>
<evidence type="ECO:0000313" key="6">
    <source>
        <dbReference type="EMBL" id="GIL95124.1"/>
    </source>
</evidence>
<feature type="compositionally biased region" description="Low complexity" evidence="3">
    <location>
        <begin position="603"/>
        <end position="613"/>
    </location>
</feature>
<feature type="region of interest" description="Disordered" evidence="3">
    <location>
        <begin position="814"/>
        <end position="839"/>
    </location>
</feature>
<dbReference type="AlphaFoldDB" id="A0A8J4CF13"/>
<organism evidence="5 7">
    <name type="scientific">Volvox reticuliferus</name>
    <dbReference type="NCBI Taxonomy" id="1737510"/>
    <lineage>
        <taxon>Eukaryota</taxon>
        <taxon>Viridiplantae</taxon>
        <taxon>Chlorophyta</taxon>
        <taxon>core chlorophytes</taxon>
        <taxon>Chlorophyceae</taxon>
        <taxon>CS clade</taxon>
        <taxon>Chlamydomonadales</taxon>
        <taxon>Volvocaceae</taxon>
        <taxon>Volvox</taxon>
    </lineage>
</organism>
<accession>A0A8J4CF13</accession>
<evidence type="ECO:0000259" key="4">
    <source>
        <dbReference type="Pfam" id="PF00849"/>
    </source>
</evidence>
<dbReference type="EMBL" id="BNCP01000021">
    <property type="protein sequence ID" value="GIL81226.1"/>
    <property type="molecule type" value="Genomic_DNA"/>
</dbReference>
<evidence type="ECO:0000313" key="7">
    <source>
        <dbReference type="Proteomes" id="UP000747110"/>
    </source>
</evidence>
<dbReference type="GO" id="GO:0000455">
    <property type="term" value="P:enzyme-directed rRNA pseudouridine synthesis"/>
    <property type="evidence" value="ECO:0007669"/>
    <property type="project" value="TreeGrafter"/>
</dbReference>
<dbReference type="Pfam" id="PF00849">
    <property type="entry name" value="PseudoU_synth_2"/>
    <property type="match status" value="1"/>
</dbReference>
<feature type="compositionally biased region" description="Low complexity" evidence="3">
    <location>
        <begin position="171"/>
        <end position="184"/>
    </location>
</feature>
<comment type="similarity">
    <text evidence="2">Belongs to the pseudouridine synthase RluA family.</text>
</comment>
<dbReference type="GO" id="GO:0009982">
    <property type="term" value="F:pseudouridine synthase activity"/>
    <property type="evidence" value="ECO:0007669"/>
    <property type="project" value="InterPro"/>
</dbReference>
<feature type="region of interest" description="Disordered" evidence="3">
    <location>
        <begin position="84"/>
        <end position="104"/>
    </location>
</feature>
<comment type="caution">
    <text evidence="5">The sequence shown here is derived from an EMBL/GenBank/DDBJ whole genome shotgun (WGS) entry which is preliminary data.</text>
</comment>